<feature type="region of interest" description="Disordered" evidence="1">
    <location>
        <begin position="103"/>
        <end position="134"/>
    </location>
</feature>
<protein>
    <submittedName>
        <fullName evidence="2">Uncharacterized protein</fullName>
    </submittedName>
</protein>
<name>A0A495VC10_9GAMM</name>
<gene>
    <name evidence="2" type="ORF">BDD21_3674</name>
</gene>
<dbReference type="RefSeq" id="WP_147431136.1">
    <property type="nucleotide sequence ID" value="NZ_RBXL01000001.1"/>
</dbReference>
<dbReference type="OrthoDB" id="53473at2"/>
<keyword evidence="3" id="KW-1185">Reference proteome</keyword>
<proteinExistence type="predicted"/>
<sequence>MLPLPASIVSVLQPFACLFTAPTLAHLHVLLAGTLLAQGPSTVTAALRVMGLNAERRFERDHRALNRARWSLRQGARILLGLLDGWRLSRGVMFFERGRSICSGGSQGETPQHMPSAEVKAPRPSGIARRCRSG</sequence>
<dbReference type="AlphaFoldDB" id="A0A495VC10"/>
<dbReference type="EMBL" id="RBXL01000001">
    <property type="protein sequence ID" value="RKT46173.1"/>
    <property type="molecule type" value="Genomic_DNA"/>
</dbReference>
<accession>A0A495VC10</accession>
<reference evidence="2 3" key="1">
    <citation type="submission" date="2018-10" db="EMBL/GenBank/DDBJ databases">
        <title>Genomic Encyclopedia of Archaeal and Bacterial Type Strains, Phase II (KMG-II): from individual species to whole genera.</title>
        <authorList>
            <person name="Goeker M."/>
        </authorList>
    </citation>
    <scope>NUCLEOTIDE SEQUENCE [LARGE SCALE GENOMIC DNA]</scope>
    <source>
        <strain evidence="2 3">DSM 235</strain>
    </source>
</reference>
<evidence type="ECO:0000313" key="3">
    <source>
        <dbReference type="Proteomes" id="UP000274556"/>
    </source>
</evidence>
<dbReference type="Proteomes" id="UP000274556">
    <property type="component" value="Unassembled WGS sequence"/>
</dbReference>
<evidence type="ECO:0000256" key="1">
    <source>
        <dbReference type="SAM" id="MobiDB-lite"/>
    </source>
</evidence>
<comment type="caution">
    <text evidence="2">The sequence shown here is derived from an EMBL/GenBank/DDBJ whole genome shotgun (WGS) entry which is preliminary data.</text>
</comment>
<organism evidence="2 3">
    <name type="scientific">Thiocapsa rosea</name>
    <dbReference type="NCBI Taxonomy" id="69360"/>
    <lineage>
        <taxon>Bacteria</taxon>
        <taxon>Pseudomonadati</taxon>
        <taxon>Pseudomonadota</taxon>
        <taxon>Gammaproteobacteria</taxon>
        <taxon>Chromatiales</taxon>
        <taxon>Chromatiaceae</taxon>
        <taxon>Thiocapsa</taxon>
    </lineage>
</organism>
<evidence type="ECO:0000313" key="2">
    <source>
        <dbReference type="EMBL" id="RKT46173.1"/>
    </source>
</evidence>